<keyword evidence="1" id="KW-1133">Transmembrane helix</keyword>
<sequence length="161" mass="18205">MAAFKKFIENWGNLIIHLLSVILCAASFSLTLKLNSSQIQPIASAISTFSGILFGFVMASITLIASAKSNTLVQNTQRTGYLTKMLGRMHATMGWLLLVCIIFILILFMPDSLKMKNFFSDEPKQILYSQITLTVGLYTVLVSFKNFIYTWFEFKSFTKNM</sequence>
<accession>A0ABY3LJX2</accession>
<proteinExistence type="predicted"/>
<feature type="transmembrane region" description="Helical" evidence="1">
    <location>
        <begin position="12"/>
        <end position="30"/>
    </location>
</feature>
<organism evidence="2 3">
    <name type="scientific">Pantoea vagans</name>
    <dbReference type="NCBI Taxonomy" id="470934"/>
    <lineage>
        <taxon>Bacteria</taxon>
        <taxon>Pseudomonadati</taxon>
        <taxon>Pseudomonadota</taxon>
        <taxon>Gammaproteobacteria</taxon>
        <taxon>Enterobacterales</taxon>
        <taxon>Erwiniaceae</taxon>
        <taxon>Pantoea</taxon>
    </lineage>
</organism>
<reference evidence="2 3" key="1">
    <citation type="submission" date="2018-10" db="EMBL/GenBank/DDBJ databases">
        <title>Draft genome sequence of Pantoea vagans isolated from corpses of the sugarcane aphid Melanaphis sacchari Zehntner.</title>
        <authorList>
            <person name="Toledo E."/>
            <person name="Pena G."/>
            <person name="Lozano L."/>
        </authorList>
    </citation>
    <scope>NUCLEOTIDE SEQUENCE [LARGE SCALE GENOMIC DNA]</scope>
    <source>
        <strain evidence="2 3">ET-90</strain>
    </source>
</reference>
<evidence type="ECO:0000313" key="2">
    <source>
        <dbReference type="EMBL" id="TXL80808.1"/>
    </source>
</evidence>
<gene>
    <name evidence="2" type="ORF">D9O29_01525</name>
</gene>
<dbReference type="EMBL" id="RCNL01000001">
    <property type="protein sequence ID" value="TXL80808.1"/>
    <property type="molecule type" value="Genomic_DNA"/>
</dbReference>
<dbReference type="Proteomes" id="UP000426772">
    <property type="component" value="Unassembled WGS sequence"/>
</dbReference>
<keyword evidence="3" id="KW-1185">Reference proteome</keyword>
<feature type="transmembrane region" description="Helical" evidence="1">
    <location>
        <begin position="128"/>
        <end position="152"/>
    </location>
</feature>
<evidence type="ECO:0000256" key="1">
    <source>
        <dbReference type="SAM" id="Phobius"/>
    </source>
</evidence>
<name>A0ABY3LJX2_9GAMM</name>
<protein>
    <submittedName>
        <fullName evidence="2">Uncharacterized protein</fullName>
    </submittedName>
</protein>
<keyword evidence="1" id="KW-0812">Transmembrane</keyword>
<keyword evidence="1" id="KW-0472">Membrane</keyword>
<comment type="caution">
    <text evidence="2">The sequence shown here is derived from an EMBL/GenBank/DDBJ whole genome shotgun (WGS) entry which is preliminary data.</text>
</comment>
<feature type="transmembrane region" description="Helical" evidence="1">
    <location>
        <begin position="86"/>
        <end position="108"/>
    </location>
</feature>
<evidence type="ECO:0000313" key="3">
    <source>
        <dbReference type="Proteomes" id="UP000426772"/>
    </source>
</evidence>
<feature type="transmembrane region" description="Helical" evidence="1">
    <location>
        <begin position="42"/>
        <end position="65"/>
    </location>
</feature>